<dbReference type="RefSeq" id="WP_312857134.1">
    <property type="nucleotide sequence ID" value="NZ_JACHLR010000029.1"/>
</dbReference>
<dbReference type="GO" id="GO:0005886">
    <property type="term" value="C:plasma membrane"/>
    <property type="evidence" value="ECO:0007669"/>
    <property type="project" value="UniProtKB-SubCell"/>
</dbReference>
<dbReference type="InterPro" id="IPR051393">
    <property type="entry name" value="ABC_transporter_permease"/>
</dbReference>
<dbReference type="InterPro" id="IPR035906">
    <property type="entry name" value="MetI-like_sf"/>
</dbReference>
<dbReference type="PROSITE" id="PS50928">
    <property type="entry name" value="ABC_TM1"/>
    <property type="match status" value="1"/>
</dbReference>
<feature type="transmembrane region" description="Helical" evidence="7">
    <location>
        <begin position="211"/>
        <end position="236"/>
    </location>
</feature>
<feature type="transmembrane region" description="Helical" evidence="7">
    <location>
        <begin position="165"/>
        <end position="190"/>
    </location>
</feature>
<keyword evidence="9" id="KW-0762">Sugar transport</keyword>
<proteinExistence type="inferred from homology"/>
<feature type="transmembrane region" description="Helical" evidence="7">
    <location>
        <begin position="264"/>
        <end position="287"/>
    </location>
</feature>
<evidence type="ECO:0000256" key="7">
    <source>
        <dbReference type="RuleBase" id="RU363032"/>
    </source>
</evidence>
<dbReference type="CDD" id="cd06261">
    <property type="entry name" value="TM_PBP2"/>
    <property type="match status" value="1"/>
</dbReference>
<keyword evidence="10" id="KW-1185">Reference proteome</keyword>
<accession>A0A7W7NXT7</accession>
<evidence type="ECO:0000256" key="5">
    <source>
        <dbReference type="ARBA" id="ARBA00022989"/>
    </source>
</evidence>
<dbReference type="Proteomes" id="UP000555448">
    <property type="component" value="Unassembled WGS sequence"/>
</dbReference>
<dbReference type="AlphaFoldDB" id="A0A7W7NXT7"/>
<protein>
    <submittedName>
        <fullName evidence="9">Multiple sugar transport system permease protein</fullName>
    </submittedName>
</protein>
<keyword evidence="2 7" id="KW-0813">Transport</keyword>
<keyword evidence="6 7" id="KW-0472">Membrane</keyword>
<dbReference type="Pfam" id="PF00528">
    <property type="entry name" value="BPD_transp_1"/>
    <property type="match status" value="1"/>
</dbReference>
<feature type="transmembrane region" description="Helical" evidence="7">
    <location>
        <begin position="113"/>
        <end position="133"/>
    </location>
</feature>
<dbReference type="PANTHER" id="PTHR30193">
    <property type="entry name" value="ABC TRANSPORTER PERMEASE PROTEIN"/>
    <property type="match status" value="1"/>
</dbReference>
<evidence type="ECO:0000256" key="6">
    <source>
        <dbReference type="ARBA" id="ARBA00023136"/>
    </source>
</evidence>
<evidence type="ECO:0000256" key="3">
    <source>
        <dbReference type="ARBA" id="ARBA00022475"/>
    </source>
</evidence>
<evidence type="ECO:0000259" key="8">
    <source>
        <dbReference type="PROSITE" id="PS50928"/>
    </source>
</evidence>
<gene>
    <name evidence="9" type="ORF">HNO88_004066</name>
</gene>
<dbReference type="SUPFAM" id="SSF161098">
    <property type="entry name" value="MetI-like"/>
    <property type="match status" value="1"/>
</dbReference>
<dbReference type="InterPro" id="IPR000515">
    <property type="entry name" value="MetI-like"/>
</dbReference>
<organism evidence="9 10">
    <name type="scientific">Novosphingobium chloroacetimidivorans</name>
    <dbReference type="NCBI Taxonomy" id="1428314"/>
    <lineage>
        <taxon>Bacteria</taxon>
        <taxon>Pseudomonadati</taxon>
        <taxon>Pseudomonadota</taxon>
        <taxon>Alphaproteobacteria</taxon>
        <taxon>Sphingomonadales</taxon>
        <taxon>Sphingomonadaceae</taxon>
        <taxon>Novosphingobium</taxon>
    </lineage>
</organism>
<feature type="domain" description="ABC transmembrane type-1" evidence="8">
    <location>
        <begin position="75"/>
        <end position="288"/>
    </location>
</feature>
<name>A0A7W7NXT7_9SPHN</name>
<sequence>MTRPAMTGQERTAWLFTGPVLAIILAVLVLPVTLALALSLTDYSIYALADWDNVKFVGLGNFAELLRTALFWRALANTALFAVLGVPMAIGASLGAALLLHDATVRWKPLWRVALFVPYVTSVVATAVVWRFLLNTRFGLINYALGWLGLPPADWLGDPHASIPAILLFVTWKIFGYNMIVFTAALSAVPQDLMEAARLDGASRWGRFRHVTLPAIGPTLLLASVMSVAGFLQIFAEPYVMTLGGPAQSTVTVLYFMFDEGFKWWNLGQASAVAMILFVLILAITFVETRIGKRNAWL</sequence>
<keyword evidence="3" id="KW-1003">Cell membrane</keyword>
<evidence type="ECO:0000256" key="4">
    <source>
        <dbReference type="ARBA" id="ARBA00022692"/>
    </source>
</evidence>
<comment type="similarity">
    <text evidence="7">Belongs to the binding-protein-dependent transport system permease family.</text>
</comment>
<reference evidence="9 10" key="1">
    <citation type="submission" date="2020-08" db="EMBL/GenBank/DDBJ databases">
        <title>Functional genomics of gut bacteria from endangered species of beetles.</title>
        <authorList>
            <person name="Carlos-Shanley C."/>
        </authorList>
    </citation>
    <scope>NUCLEOTIDE SEQUENCE [LARGE SCALE GENOMIC DNA]</scope>
    <source>
        <strain evidence="9 10">S00245</strain>
    </source>
</reference>
<comment type="subcellular location">
    <subcellularLocation>
        <location evidence="1 7">Cell membrane</location>
        <topology evidence="1 7">Multi-pass membrane protein</topology>
    </subcellularLocation>
</comment>
<keyword evidence="5 7" id="KW-1133">Transmembrane helix</keyword>
<evidence type="ECO:0000256" key="2">
    <source>
        <dbReference type="ARBA" id="ARBA00022448"/>
    </source>
</evidence>
<evidence type="ECO:0000256" key="1">
    <source>
        <dbReference type="ARBA" id="ARBA00004651"/>
    </source>
</evidence>
<feature type="transmembrane region" description="Helical" evidence="7">
    <location>
        <begin position="79"/>
        <end position="101"/>
    </location>
</feature>
<comment type="caution">
    <text evidence="9">The sequence shown here is derived from an EMBL/GenBank/DDBJ whole genome shotgun (WGS) entry which is preliminary data.</text>
</comment>
<dbReference type="GO" id="GO:0055085">
    <property type="term" value="P:transmembrane transport"/>
    <property type="evidence" value="ECO:0007669"/>
    <property type="project" value="InterPro"/>
</dbReference>
<dbReference type="Gene3D" id="1.10.3720.10">
    <property type="entry name" value="MetI-like"/>
    <property type="match status" value="1"/>
</dbReference>
<evidence type="ECO:0000313" key="10">
    <source>
        <dbReference type="Proteomes" id="UP000555448"/>
    </source>
</evidence>
<feature type="transmembrane region" description="Helical" evidence="7">
    <location>
        <begin position="12"/>
        <end position="38"/>
    </location>
</feature>
<dbReference type="EMBL" id="JACHLR010000029">
    <property type="protein sequence ID" value="MBB4860721.1"/>
    <property type="molecule type" value="Genomic_DNA"/>
</dbReference>
<dbReference type="PANTHER" id="PTHR30193:SF37">
    <property type="entry name" value="INNER MEMBRANE ABC TRANSPORTER PERMEASE PROTEIN YCJO"/>
    <property type="match status" value="1"/>
</dbReference>
<keyword evidence="4 7" id="KW-0812">Transmembrane</keyword>
<evidence type="ECO:0000313" key="9">
    <source>
        <dbReference type="EMBL" id="MBB4860721.1"/>
    </source>
</evidence>